<organism evidence="6 7">
    <name type="scientific">Neptunicella marina</name>
    <dbReference type="NCBI Taxonomy" id="2125989"/>
    <lineage>
        <taxon>Bacteria</taxon>
        <taxon>Pseudomonadati</taxon>
        <taxon>Pseudomonadota</taxon>
        <taxon>Gammaproteobacteria</taxon>
        <taxon>Alteromonadales</taxon>
        <taxon>Alteromonadaceae</taxon>
        <taxon>Neptunicella</taxon>
    </lineage>
</organism>
<evidence type="ECO:0000256" key="2">
    <source>
        <dbReference type="ARBA" id="ARBA00023015"/>
    </source>
</evidence>
<sequence length="299" mass="33231">MNVSIKQLNIFTELANCGSFAEAATKLHLSQPALSIAIKNFEQEVGGQLFSRNTRNLQLTPEGAAFLPVAKRLMRDWDIAFDDLHKRYRLQQGKLTIACMPSFAASLLPQVLAEFHQTHSNINLAVQDVVMEQVIDSVLNDRADLGIIFEPTNTDGLTFIPLFEDSFMLVMPSKHYLNLDESIHWQDLKGQKVIAMNRGSALRDWFDEALSHNDTQVNIVAEAGQLATVGQLVRSGLGIAVIPALCQQQMQQNGLVCLPLKGQHDHKRVGVITRSRGGISVAAQALLDNLQNTLWPQKW</sequence>
<evidence type="ECO:0000256" key="4">
    <source>
        <dbReference type="ARBA" id="ARBA00023163"/>
    </source>
</evidence>
<evidence type="ECO:0000259" key="5">
    <source>
        <dbReference type="PROSITE" id="PS50931"/>
    </source>
</evidence>
<keyword evidence="2" id="KW-0805">Transcription regulation</keyword>
<feature type="domain" description="HTH lysR-type" evidence="5">
    <location>
        <begin position="1"/>
        <end position="60"/>
    </location>
</feature>
<name>A0A8J6J1H4_9ALTE</name>
<dbReference type="CDD" id="cd08440">
    <property type="entry name" value="PBP2_LTTR_like_4"/>
    <property type="match status" value="1"/>
</dbReference>
<comment type="caution">
    <text evidence="6">The sequence shown here is derived from an EMBL/GenBank/DDBJ whole genome shotgun (WGS) entry which is preliminary data.</text>
</comment>
<dbReference type="Proteomes" id="UP000601768">
    <property type="component" value="Unassembled WGS sequence"/>
</dbReference>
<gene>
    <name evidence="6" type="ORF">H8B19_18290</name>
</gene>
<reference evidence="6" key="1">
    <citation type="journal article" date="2018" name="Int. J. Syst. Evol. Microbiol.">
        <title>Neptunicella marina gen. nov., sp. nov., isolated from surface seawater.</title>
        <authorList>
            <person name="Liu X."/>
            <person name="Lai Q."/>
            <person name="Du Y."/>
            <person name="Zhang X."/>
            <person name="Liu Z."/>
            <person name="Sun F."/>
            <person name="Shao Z."/>
        </authorList>
    </citation>
    <scope>NUCLEOTIDE SEQUENCE</scope>
    <source>
        <strain evidence="6">S27-2</strain>
    </source>
</reference>
<comment type="similarity">
    <text evidence="1">Belongs to the LysR transcriptional regulatory family.</text>
</comment>
<accession>A0A8J6J1H4</accession>
<protein>
    <submittedName>
        <fullName evidence="6">LysR family transcriptional regulator</fullName>
    </submittedName>
</protein>
<keyword evidence="3" id="KW-0238">DNA-binding</keyword>
<dbReference type="FunFam" id="1.10.10.10:FF:000001">
    <property type="entry name" value="LysR family transcriptional regulator"/>
    <property type="match status" value="1"/>
</dbReference>
<proteinExistence type="inferred from homology"/>
<dbReference type="GO" id="GO:0003700">
    <property type="term" value="F:DNA-binding transcription factor activity"/>
    <property type="evidence" value="ECO:0007669"/>
    <property type="project" value="InterPro"/>
</dbReference>
<dbReference type="PANTHER" id="PTHR30419">
    <property type="entry name" value="HTH-TYPE TRANSCRIPTIONAL REGULATOR YBHD"/>
    <property type="match status" value="1"/>
</dbReference>
<dbReference type="InterPro" id="IPR036388">
    <property type="entry name" value="WH-like_DNA-bd_sf"/>
</dbReference>
<dbReference type="EMBL" id="JACNEP010000027">
    <property type="protein sequence ID" value="MBC3767833.1"/>
    <property type="molecule type" value="Genomic_DNA"/>
</dbReference>
<dbReference type="InterPro" id="IPR036390">
    <property type="entry name" value="WH_DNA-bd_sf"/>
</dbReference>
<dbReference type="PANTHER" id="PTHR30419:SF30">
    <property type="entry name" value="LYSR FAMILY TRANSCRIPTIONAL REGULATOR"/>
    <property type="match status" value="1"/>
</dbReference>
<dbReference type="PRINTS" id="PR00039">
    <property type="entry name" value="HTHLYSR"/>
</dbReference>
<evidence type="ECO:0000256" key="3">
    <source>
        <dbReference type="ARBA" id="ARBA00023125"/>
    </source>
</evidence>
<evidence type="ECO:0000313" key="6">
    <source>
        <dbReference type="EMBL" id="MBC3767833.1"/>
    </source>
</evidence>
<dbReference type="Pfam" id="PF00126">
    <property type="entry name" value="HTH_1"/>
    <property type="match status" value="1"/>
</dbReference>
<evidence type="ECO:0000313" key="7">
    <source>
        <dbReference type="Proteomes" id="UP000601768"/>
    </source>
</evidence>
<dbReference type="Gene3D" id="3.40.190.290">
    <property type="match status" value="1"/>
</dbReference>
<dbReference type="GO" id="GO:0005829">
    <property type="term" value="C:cytosol"/>
    <property type="evidence" value="ECO:0007669"/>
    <property type="project" value="TreeGrafter"/>
</dbReference>
<dbReference type="InterPro" id="IPR005119">
    <property type="entry name" value="LysR_subst-bd"/>
</dbReference>
<keyword evidence="7" id="KW-1185">Reference proteome</keyword>
<dbReference type="SUPFAM" id="SSF53850">
    <property type="entry name" value="Periplasmic binding protein-like II"/>
    <property type="match status" value="1"/>
</dbReference>
<dbReference type="RefSeq" id="WP_186508511.1">
    <property type="nucleotide sequence ID" value="NZ_JACNEP010000027.1"/>
</dbReference>
<dbReference type="InterPro" id="IPR000847">
    <property type="entry name" value="LysR_HTH_N"/>
</dbReference>
<dbReference type="InterPro" id="IPR050950">
    <property type="entry name" value="HTH-type_LysR_regulators"/>
</dbReference>
<dbReference type="Pfam" id="PF03466">
    <property type="entry name" value="LysR_substrate"/>
    <property type="match status" value="1"/>
</dbReference>
<dbReference type="SUPFAM" id="SSF46785">
    <property type="entry name" value="Winged helix' DNA-binding domain"/>
    <property type="match status" value="1"/>
</dbReference>
<dbReference type="Gene3D" id="1.10.10.10">
    <property type="entry name" value="Winged helix-like DNA-binding domain superfamily/Winged helix DNA-binding domain"/>
    <property type="match status" value="1"/>
</dbReference>
<dbReference type="GO" id="GO:0003677">
    <property type="term" value="F:DNA binding"/>
    <property type="evidence" value="ECO:0007669"/>
    <property type="project" value="UniProtKB-KW"/>
</dbReference>
<dbReference type="AlphaFoldDB" id="A0A8J6J1H4"/>
<dbReference type="PROSITE" id="PS50931">
    <property type="entry name" value="HTH_LYSR"/>
    <property type="match status" value="1"/>
</dbReference>
<evidence type="ECO:0000256" key="1">
    <source>
        <dbReference type="ARBA" id="ARBA00009437"/>
    </source>
</evidence>
<keyword evidence="4" id="KW-0804">Transcription</keyword>
<reference evidence="6" key="2">
    <citation type="submission" date="2020-08" db="EMBL/GenBank/DDBJ databases">
        <authorList>
            <person name="Lai Q."/>
        </authorList>
    </citation>
    <scope>NUCLEOTIDE SEQUENCE</scope>
    <source>
        <strain evidence="6">S27-2</strain>
    </source>
</reference>